<feature type="compositionally biased region" description="Polar residues" evidence="1">
    <location>
        <begin position="302"/>
        <end position="326"/>
    </location>
</feature>
<dbReference type="InterPro" id="IPR011600">
    <property type="entry name" value="Pept_C14_caspase"/>
</dbReference>
<feature type="region of interest" description="Disordered" evidence="1">
    <location>
        <begin position="302"/>
        <end position="335"/>
    </location>
</feature>
<organism evidence="4 5">
    <name type="scientific">Brunnivagina elsteri CCALA 953</name>
    <dbReference type="NCBI Taxonomy" id="987040"/>
    <lineage>
        <taxon>Bacteria</taxon>
        <taxon>Bacillati</taxon>
        <taxon>Cyanobacteriota</taxon>
        <taxon>Cyanophyceae</taxon>
        <taxon>Nostocales</taxon>
        <taxon>Calotrichaceae</taxon>
        <taxon>Brunnivagina</taxon>
    </lineage>
</organism>
<dbReference type="Pfam" id="PF00656">
    <property type="entry name" value="Peptidase_C14"/>
    <property type="match status" value="1"/>
</dbReference>
<dbReference type="PANTHER" id="PTHR23150">
    <property type="entry name" value="SULFATASE MODIFYING FACTOR 1, 2"/>
    <property type="match status" value="1"/>
</dbReference>
<reference evidence="4 5" key="1">
    <citation type="submission" date="2017-08" db="EMBL/GenBank/DDBJ databases">
        <title>Draft genome sequence of filamentous cyanobacterium Calothrix elsteri CCALA 953.</title>
        <authorList>
            <person name="Gagunashvili A.N."/>
            <person name="Elster J."/>
            <person name="Andresson O.S."/>
        </authorList>
    </citation>
    <scope>NUCLEOTIDE SEQUENCE [LARGE SCALE GENOMIC DNA]</scope>
    <source>
        <strain evidence="4 5">CCALA 953</strain>
    </source>
</reference>
<dbReference type="OrthoDB" id="9768004at2"/>
<dbReference type="InterPro" id="IPR005532">
    <property type="entry name" value="SUMF_dom"/>
</dbReference>
<dbReference type="RefSeq" id="WP_095722122.1">
    <property type="nucleotide sequence ID" value="NZ_NTFS01000126.1"/>
</dbReference>
<dbReference type="InterPro" id="IPR051043">
    <property type="entry name" value="Sulfatase_Mod_Factor_Kinase"/>
</dbReference>
<dbReference type="GO" id="GO:0004197">
    <property type="term" value="F:cysteine-type endopeptidase activity"/>
    <property type="evidence" value="ECO:0007669"/>
    <property type="project" value="InterPro"/>
</dbReference>
<dbReference type="GO" id="GO:0120147">
    <property type="term" value="F:formylglycine-generating oxidase activity"/>
    <property type="evidence" value="ECO:0007669"/>
    <property type="project" value="TreeGrafter"/>
</dbReference>
<dbReference type="Gene3D" id="3.90.1580.10">
    <property type="entry name" value="paralog of FGE (formylglycine-generating enzyme)"/>
    <property type="match status" value="1"/>
</dbReference>
<dbReference type="SUPFAM" id="SSF52129">
    <property type="entry name" value="Caspase-like"/>
    <property type="match status" value="1"/>
</dbReference>
<feature type="domain" description="Sulfatase-modifying factor enzyme-like" evidence="3">
    <location>
        <begin position="378"/>
        <end position="628"/>
    </location>
</feature>
<dbReference type="InterPro" id="IPR042095">
    <property type="entry name" value="SUMF_sf"/>
</dbReference>
<sequence>MGKNWAIAIGINNYDNLQPLKYAQRDAEVMATWFEEEAKFDQIFLFTENSPPIPANPPIVTQPTNARFRRFLNRQFETPLLNPEDNLWFFFAGHGKRYNDQDYLMFPDSDPTDSTTAISVDYVTQRLRRCGADNVVLLLDACRDEGSRGGLRIGEEEHQGVITFYSCTANQQSFEIDELQHGAFTHMLLEGLRLQGEFSCATVERLDQYLRYNVPKINSSHKKPPQNPYLKAEPPYKMYFILLKQAARLQDVLLLKYQASQVENKGDLPLAKQLWKRVVVAVGYDSEAFEAIERIARREIQPVTNPNSQPDISITQPVTSSRGDTPNSPPSLRGKGVGGLDSFQFDVVTVNQQGKEVNREKREAEYFREEVGNGVSLDMVYIPAGSFMMGTEDAEIERLVKKFNWDGYRTEKPQHQVTVPTFYMGKHPITQAQWKAVAALPKINREFKPEPSHFKGDNRPVELVSWYDAVEFCARLSKHTGKQYRLPSEAEWEYACRAGTTTPFHFGETITSKLANYDATNTFAEEAKGEYRQQTTPVGEFPANAFGLHDMHGNVWEWCLDDWHADYKGAPKDGNPWFNDKNNNLYQKTGNAVLRGGSWNYTPGSCRSALRLYNTRENRSYNVGFRVVVVPA</sequence>
<evidence type="ECO:0000256" key="1">
    <source>
        <dbReference type="SAM" id="MobiDB-lite"/>
    </source>
</evidence>
<gene>
    <name evidence="4" type="ORF">CK510_13075</name>
</gene>
<accession>A0A2A2TIT6</accession>
<dbReference type="InterPro" id="IPR029030">
    <property type="entry name" value="Caspase-like_dom_sf"/>
</dbReference>
<dbReference type="SUPFAM" id="SSF56436">
    <property type="entry name" value="C-type lectin-like"/>
    <property type="match status" value="1"/>
</dbReference>
<evidence type="ECO:0000313" key="5">
    <source>
        <dbReference type="Proteomes" id="UP000218238"/>
    </source>
</evidence>
<evidence type="ECO:0000313" key="4">
    <source>
        <dbReference type="EMBL" id="PAX53892.1"/>
    </source>
</evidence>
<protein>
    <submittedName>
        <fullName evidence="4">Peptidase C14</fullName>
    </submittedName>
</protein>
<dbReference type="AlphaFoldDB" id="A0A2A2TIT6"/>
<evidence type="ECO:0000259" key="3">
    <source>
        <dbReference type="Pfam" id="PF03781"/>
    </source>
</evidence>
<comment type="caution">
    <text evidence="4">The sequence shown here is derived from an EMBL/GenBank/DDBJ whole genome shotgun (WGS) entry which is preliminary data.</text>
</comment>
<dbReference type="EMBL" id="NTFS01000126">
    <property type="protein sequence ID" value="PAX53892.1"/>
    <property type="molecule type" value="Genomic_DNA"/>
</dbReference>
<dbReference type="GO" id="GO:0006508">
    <property type="term" value="P:proteolysis"/>
    <property type="evidence" value="ECO:0007669"/>
    <property type="project" value="InterPro"/>
</dbReference>
<keyword evidence="5" id="KW-1185">Reference proteome</keyword>
<name>A0A2A2TIT6_9CYAN</name>
<evidence type="ECO:0000259" key="2">
    <source>
        <dbReference type="Pfam" id="PF00656"/>
    </source>
</evidence>
<dbReference type="Proteomes" id="UP000218238">
    <property type="component" value="Unassembled WGS sequence"/>
</dbReference>
<dbReference type="Gene3D" id="3.40.50.1460">
    <property type="match status" value="1"/>
</dbReference>
<dbReference type="PANTHER" id="PTHR23150:SF19">
    <property type="entry name" value="FORMYLGLYCINE-GENERATING ENZYME"/>
    <property type="match status" value="1"/>
</dbReference>
<proteinExistence type="predicted"/>
<feature type="domain" description="Peptidase C14 caspase" evidence="2">
    <location>
        <begin position="4"/>
        <end position="232"/>
    </location>
</feature>
<dbReference type="InterPro" id="IPR016187">
    <property type="entry name" value="CTDL_fold"/>
</dbReference>
<dbReference type="Pfam" id="PF03781">
    <property type="entry name" value="FGE-sulfatase"/>
    <property type="match status" value="1"/>
</dbReference>